<feature type="transmembrane region" description="Helical" evidence="13">
    <location>
        <begin position="102"/>
        <end position="120"/>
    </location>
</feature>
<keyword evidence="7 13" id="KW-1133">Transmembrane helix</keyword>
<protein>
    <recommendedName>
        <fullName evidence="3">Glycerophosphocholine acyltransferase 1</fullName>
    </recommendedName>
</protein>
<dbReference type="GO" id="GO:0016746">
    <property type="term" value="F:acyltransferase activity"/>
    <property type="evidence" value="ECO:0007669"/>
    <property type="project" value="UniProtKB-KW"/>
</dbReference>
<evidence type="ECO:0000256" key="12">
    <source>
        <dbReference type="ARBA" id="ARBA00023315"/>
    </source>
</evidence>
<dbReference type="VEuPathDB" id="FungiDB:H257_11283"/>
<evidence type="ECO:0000256" key="10">
    <source>
        <dbReference type="ARBA" id="ARBA00023209"/>
    </source>
</evidence>
<dbReference type="AlphaFoldDB" id="W4G2M6"/>
<feature type="transmembrane region" description="Helical" evidence="13">
    <location>
        <begin position="342"/>
        <end position="360"/>
    </location>
</feature>
<evidence type="ECO:0000256" key="2">
    <source>
        <dbReference type="ARBA" id="ARBA00006675"/>
    </source>
</evidence>
<evidence type="ECO:0000313" key="14">
    <source>
        <dbReference type="EMBL" id="ETV73967.1"/>
    </source>
</evidence>
<dbReference type="RefSeq" id="XP_009836480.1">
    <property type="nucleotide sequence ID" value="XM_009838178.1"/>
</dbReference>
<evidence type="ECO:0000256" key="5">
    <source>
        <dbReference type="ARBA" id="ARBA00022679"/>
    </source>
</evidence>
<dbReference type="GO" id="GO:0006656">
    <property type="term" value="P:phosphatidylcholine biosynthetic process"/>
    <property type="evidence" value="ECO:0007669"/>
    <property type="project" value="TreeGrafter"/>
</dbReference>
<evidence type="ECO:0000256" key="3">
    <source>
        <dbReference type="ARBA" id="ARBA00019082"/>
    </source>
</evidence>
<comment type="similarity">
    <text evidence="2">Belongs to the GPC1 family.</text>
</comment>
<keyword evidence="12" id="KW-0012">Acyltransferase</keyword>
<evidence type="ECO:0000256" key="8">
    <source>
        <dbReference type="ARBA" id="ARBA00023098"/>
    </source>
</evidence>
<dbReference type="GO" id="GO:0016020">
    <property type="term" value="C:membrane"/>
    <property type="evidence" value="ECO:0007669"/>
    <property type="project" value="UniProtKB-SubCell"/>
</dbReference>
<evidence type="ECO:0000256" key="6">
    <source>
        <dbReference type="ARBA" id="ARBA00022692"/>
    </source>
</evidence>
<accession>W4G2M6</accession>
<reference evidence="14" key="1">
    <citation type="submission" date="2013-12" db="EMBL/GenBank/DDBJ databases">
        <title>The Genome Sequence of Aphanomyces astaci APO3.</title>
        <authorList>
            <consortium name="The Broad Institute Genomics Platform"/>
            <person name="Russ C."/>
            <person name="Tyler B."/>
            <person name="van West P."/>
            <person name="Dieguez-Uribeondo J."/>
            <person name="Young S.K."/>
            <person name="Zeng Q."/>
            <person name="Gargeya S."/>
            <person name="Fitzgerald M."/>
            <person name="Abouelleil A."/>
            <person name="Alvarado L."/>
            <person name="Chapman S.B."/>
            <person name="Gainer-Dewar J."/>
            <person name="Goldberg J."/>
            <person name="Griggs A."/>
            <person name="Gujja S."/>
            <person name="Hansen M."/>
            <person name="Howarth C."/>
            <person name="Imamovic A."/>
            <person name="Ireland A."/>
            <person name="Larimer J."/>
            <person name="McCowan C."/>
            <person name="Murphy C."/>
            <person name="Pearson M."/>
            <person name="Poon T.W."/>
            <person name="Priest M."/>
            <person name="Roberts A."/>
            <person name="Saif S."/>
            <person name="Shea T."/>
            <person name="Sykes S."/>
            <person name="Wortman J."/>
            <person name="Nusbaum C."/>
            <person name="Birren B."/>
        </authorList>
    </citation>
    <scope>NUCLEOTIDE SEQUENCE [LARGE SCALE GENOMIC DNA]</scope>
    <source>
        <strain evidence="14">APO3</strain>
    </source>
</reference>
<evidence type="ECO:0000256" key="11">
    <source>
        <dbReference type="ARBA" id="ARBA00023264"/>
    </source>
</evidence>
<organism evidence="14">
    <name type="scientific">Aphanomyces astaci</name>
    <name type="common">Crayfish plague agent</name>
    <dbReference type="NCBI Taxonomy" id="112090"/>
    <lineage>
        <taxon>Eukaryota</taxon>
        <taxon>Sar</taxon>
        <taxon>Stramenopiles</taxon>
        <taxon>Oomycota</taxon>
        <taxon>Saprolegniomycetes</taxon>
        <taxon>Saprolegniales</taxon>
        <taxon>Verrucalvaceae</taxon>
        <taxon>Aphanomyces</taxon>
    </lineage>
</organism>
<feature type="transmembrane region" description="Helical" evidence="13">
    <location>
        <begin position="127"/>
        <end position="148"/>
    </location>
</feature>
<feature type="transmembrane region" description="Helical" evidence="13">
    <location>
        <begin position="185"/>
        <end position="205"/>
    </location>
</feature>
<dbReference type="OrthoDB" id="406287at2759"/>
<keyword evidence="10" id="KW-0594">Phospholipid biosynthesis</keyword>
<keyword evidence="5" id="KW-0808">Transferase</keyword>
<feature type="transmembrane region" description="Helical" evidence="13">
    <location>
        <begin position="313"/>
        <end position="336"/>
    </location>
</feature>
<keyword evidence="11" id="KW-1208">Phospholipid metabolism</keyword>
<dbReference type="InterPro" id="IPR021261">
    <property type="entry name" value="GPCAT"/>
</dbReference>
<dbReference type="PANTHER" id="PTHR31201:SF1">
    <property type="entry name" value="GLYCEROPHOSPHOCHOLINE ACYLTRANSFERASE 1"/>
    <property type="match status" value="1"/>
</dbReference>
<dbReference type="EMBL" id="KI913146">
    <property type="protein sequence ID" value="ETV73967.1"/>
    <property type="molecule type" value="Genomic_DNA"/>
</dbReference>
<name>W4G2M6_APHAT</name>
<proteinExistence type="inferred from homology"/>
<dbReference type="Pfam" id="PF10998">
    <property type="entry name" value="DUF2838"/>
    <property type="match status" value="1"/>
</dbReference>
<evidence type="ECO:0000256" key="13">
    <source>
        <dbReference type="SAM" id="Phobius"/>
    </source>
</evidence>
<evidence type="ECO:0000256" key="4">
    <source>
        <dbReference type="ARBA" id="ARBA00022516"/>
    </source>
</evidence>
<gene>
    <name evidence="14" type="ORF">H257_11283</name>
</gene>
<feature type="transmembrane region" description="Helical" evidence="13">
    <location>
        <begin position="154"/>
        <end position="173"/>
    </location>
</feature>
<feature type="transmembrane region" description="Helical" evidence="13">
    <location>
        <begin position="237"/>
        <end position="253"/>
    </location>
</feature>
<evidence type="ECO:0000256" key="7">
    <source>
        <dbReference type="ARBA" id="ARBA00022989"/>
    </source>
</evidence>
<evidence type="ECO:0000256" key="1">
    <source>
        <dbReference type="ARBA" id="ARBA00004141"/>
    </source>
</evidence>
<keyword evidence="4" id="KW-0444">Lipid biosynthesis</keyword>
<keyword evidence="8" id="KW-0443">Lipid metabolism</keyword>
<keyword evidence="6 13" id="KW-0812">Transmembrane</keyword>
<evidence type="ECO:0000256" key="9">
    <source>
        <dbReference type="ARBA" id="ARBA00023136"/>
    </source>
</evidence>
<keyword evidence="9 13" id="KW-0472">Membrane</keyword>
<dbReference type="PANTHER" id="PTHR31201">
    <property type="entry name" value="OS01G0585100 PROTEIN"/>
    <property type="match status" value="1"/>
</dbReference>
<dbReference type="GeneID" id="20813279"/>
<comment type="subcellular location">
    <subcellularLocation>
        <location evidence="1">Membrane</location>
        <topology evidence="1">Multi-pass membrane protein</topology>
    </subcellularLocation>
</comment>
<sequence>MAGGAIGGNVGAKKGGATDNASNMSIAHPPPATKPSAHAALKEKVKIHHVKHFLDKIIWGLEDQAIKDPYYVKFLDKTQFTMGVLGVMLTHYFVVAQPTQFWMWYLVCTPVVVALRIMYFKRVGWQYFLLDFCYFVTFLSIVHVTLAPSDDRRLFRVLFIYANGPLVWAVVLWRNSLVFHDIDRMSGVFIHIMPCLLYYCVHWHGCSSSSMLLHPPPSVNYFLPPSHPQDSLDRVDFAYAIIGYLIWQVLYFVKTEVVDRAALDARPDLLTSLRWLTTDRKNGFSLLVLGLCRYGGIMGPTEAYDPRTTKTKAIFVAAQLVYTVVTFAPTPLLFTSHFLHCMYIQLIFVAAVHNGASYYFEVFAKLYHHKLLLLQVPTAAAAASTSSKGDYTDDM</sequence>
<feature type="transmembrane region" description="Helical" evidence="13">
    <location>
        <begin position="80"/>
        <end position="96"/>
    </location>
</feature>